<proteinExistence type="predicted"/>
<dbReference type="AlphaFoldDB" id="A0A1G9PBL7"/>
<dbReference type="OrthoDB" id="4243321at2"/>
<organism evidence="1 2">
    <name type="scientific">Corynebacterium mycetoides</name>
    <dbReference type="NCBI Taxonomy" id="38302"/>
    <lineage>
        <taxon>Bacteria</taxon>
        <taxon>Bacillati</taxon>
        <taxon>Actinomycetota</taxon>
        <taxon>Actinomycetes</taxon>
        <taxon>Mycobacteriales</taxon>
        <taxon>Corynebacteriaceae</taxon>
        <taxon>Corynebacterium</taxon>
    </lineage>
</organism>
<keyword evidence="2" id="KW-1185">Reference proteome</keyword>
<reference evidence="2" key="1">
    <citation type="submission" date="2016-10" db="EMBL/GenBank/DDBJ databases">
        <authorList>
            <person name="Varghese N."/>
            <person name="Submissions S."/>
        </authorList>
    </citation>
    <scope>NUCLEOTIDE SEQUENCE [LARGE SCALE GENOMIC DNA]</scope>
    <source>
        <strain evidence="2">DSM 20632</strain>
    </source>
</reference>
<sequence>MSLRRAPNPNRNFPTYCPYCAGEELYPNEETDFAWKCGECLRVFEVKFFGQDDPVVAAAPAKSTEDALQESLRRHGHDAVLREVSHTEGNVRKVRNDD</sequence>
<dbReference type="STRING" id="38302.SAMN04488535_1389"/>
<protein>
    <submittedName>
        <fullName evidence="1">Uncharacterized protein</fullName>
    </submittedName>
</protein>
<accession>A0A1G9PBL7</accession>
<evidence type="ECO:0000313" key="1">
    <source>
        <dbReference type="EMBL" id="SDL96148.1"/>
    </source>
</evidence>
<dbReference type="RefSeq" id="WP_092150477.1">
    <property type="nucleotide sequence ID" value="NZ_LT629700.1"/>
</dbReference>
<dbReference type="Proteomes" id="UP000199350">
    <property type="component" value="Chromosome I"/>
</dbReference>
<gene>
    <name evidence="1" type="ORF">SAMN04488535_1389</name>
</gene>
<name>A0A1G9PBL7_9CORY</name>
<evidence type="ECO:0000313" key="2">
    <source>
        <dbReference type="Proteomes" id="UP000199350"/>
    </source>
</evidence>
<dbReference type="EMBL" id="LT629700">
    <property type="protein sequence ID" value="SDL96148.1"/>
    <property type="molecule type" value="Genomic_DNA"/>
</dbReference>